<evidence type="ECO:0000313" key="1">
    <source>
        <dbReference type="EMBL" id="GHH66474.1"/>
    </source>
</evidence>
<proteinExistence type="predicted"/>
<comment type="caution">
    <text evidence="1">The sequence shown here is derived from an EMBL/GenBank/DDBJ whole genome shotgun (WGS) entry which is preliminary data.</text>
</comment>
<organism evidence="1 2">
    <name type="scientific">Promicromonospora soli</name>
    <dbReference type="NCBI Taxonomy" id="2035533"/>
    <lineage>
        <taxon>Bacteria</taxon>
        <taxon>Bacillati</taxon>
        <taxon>Actinomycetota</taxon>
        <taxon>Actinomycetes</taxon>
        <taxon>Micrococcales</taxon>
        <taxon>Promicromonosporaceae</taxon>
        <taxon>Promicromonospora</taxon>
    </lineage>
</organism>
<sequence>MAIGSSSLSFFMGQWKLPPRRLVRIDELITVSLGWRRSASPTLTTRSGAGDDEDVVERAMTMLVSAAAGLLPPRAGRGKTAPSWRHQQDMTPHKTQAAPGCSSGPPVDVQTWRRCRLLEAGFPAAVADAVASDGRFDLHALLQLVDRGCPPDLAVRIVAPLPREVVAP</sequence>
<dbReference type="Proteomes" id="UP000627369">
    <property type="component" value="Unassembled WGS sequence"/>
</dbReference>
<evidence type="ECO:0000313" key="2">
    <source>
        <dbReference type="Proteomes" id="UP000627369"/>
    </source>
</evidence>
<protein>
    <submittedName>
        <fullName evidence="1">Uncharacterized protein</fullName>
    </submittedName>
</protein>
<accession>A0A919FIP5</accession>
<name>A0A919FIP5_9MICO</name>
<keyword evidence="2" id="KW-1185">Reference proteome</keyword>
<dbReference type="AlphaFoldDB" id="A0A919FIP5"/>
<reference evidence="1" key="1">
    <citation type="journal article" date="2014" name="Int. J. Syst. Evol. Microbiol.">
        <title>Complete genome sequence of Corynebacterium casei LMG S-19264T (=DSM 44701T), isolated from a smear-ripened cheese.</title>
        <authorList>
            <consortium name="US DOE Joint Genome Institute (JGI-PGF)"/>
            <person name="Walter F."/>
            <person name="Albersmeier A."/>
            <person name="Kalinowski J."/>
            <person name="Ruckert C."/>
        </authorList>
    </citation>
    <scope>NUCLEOTIDE SEQUENCE</scope>
    <source>
        <strain evidence="1">CGMCC 4.7398</strain>
    </source>
</reference>
<reference evidence="1" key="2">
    <citation type="submission" date="2020-09" db="EMBL/GenBank/DDBJ databases">
        <authorList>
            <person name="Sun Q."/>
            <person name="Zhou Y."/>
        </authorList>
    </citation>
    <scope>NUCLEOTIDE SEQUENCE</scope>
    <source>
        <strain evidence="1">CGMCC 4.7398</strain>
    </source>
</reference>
<gene>
    <name evidence="1" type="ORF">GCM10017772_06460</name>
</gene>
<dbReference type="EMBL" id="BNAS01000001">
    <property type="protein sequence ID" value="GHH66474.1"/>
    <property type="molecule type" value="Genomic_DNA"/>
</dbReference>